<comment type="caution">
    <text evidence="19">The sequence shown here is derived from an EMBL/GenBank/DDBJ whole genome shotgun (WGS) entry which is preliminary data.</text>
</comment>
<dbReference type="GO" id="GO:0046872">
    <property type="term" value="F:metal ion binding"/>
    <property type="evidence" value="ECO:0007669"/>
    <property type="project" value="UniProtKB-KW"/>
</dbReference>
<evidence type="ECO:0000256" key="11">
    <source>
        <dbReference type="ARBA" id="ARBA00023014"/>
    </source>
</evidence>
<evidence type="ECO:0000256" key="17">
    <source>
        <dbReference type="PIRSR" id="PIRSR000167-2"/>
    </source>
</evidence>
<feature type="binding site" evidence="16">
    <location>
        <position position="204"/>
    </location>
    <ligand>
        <name>S-adenosyl-L-methionine</name>
        <dbReference type="ChEBI" id="CHEBI:59789"/>
        <label>2</label>
    </ligand>
</feature>
<dbReference type="InterPro" id="IPR058240">
    <property type="entry name" value="rSAM_sf"/>
</dbReference>
<dbReference type="SFLD" id="SFLDG01065">
    <property type="entry name" value="anaerobic_coproporphyrinogen-I"/>
    <property type="match status" value="1"/>
</dbReference>
<proteinExistence type="inferred from homology"/>
<evidence type="ECO:0000313" key="19">
    <source>
        <dbReference type="EMBL" id="NIA71820.1"/>
    </source>
</evidence>
<dbReference type="PANTHER" id="PTHR13932">
    <property type="entry name" value="COPROPORPHYRINIGEN III OXIDASE"/>
    <property type="match status" value="1"/>
</dbReference>
<dbReference type="GO" id="GO:0006782">
    <property type="term" value="P:protoporphyrinogen IX biosynthetic process"/>
    <property type="evidence" value="ECO:0007669"/>
    <property type="project" value="TreeGrafter"/>
</dbReference>
<feature type="binding site" evidence="16">
    <location>
        <position position="167"/>
    </location>
    <ligand>
        <name>S-adenosyl-L-methionine</name>
        <dbReference type="ChEBI" id="CHEBI:59789"/>
        <label>2</label>
    </ligand>
</feature>
<dbReference type="SUPFAM" id="SSF102114">
    <property type="entry name" value="Radical SAM enzymes"/>
    <property type="match status" value="1"/>
</dbReference>
<feature type="domain" description="Radical SAM core" evidence="18">
    <location>
        <begin position="41"/>
        <end position="278"/>
    </location>
</feature>
<feature type="binding site" evidence="16">
    <location>
        <position position="324"/>
    </location>
    <ligand>
        <name>S-adenosyl-L-methionine</name>
        <dbReference type="ChEBI" id="CHEBI:59789"/>
        <label>1</label>
    </ligand>
</feature>
<dbReference type="EC" id="1.3.98.3" evidence="15"/>
<feature type="binding site" evidence="16">
    <location>
        <position position="140"/>
    </location>
    <ligand>
        <name>S-adenosyl-L-methionine</name>
        <dbReference type="ChEBI" id="CHEBI:59789"/>
        <label>1</label>
    </ligand>
</feature>
<feature type="binding site" evidence="16">
    <location>
        <position position="179"/>
    </location>
    <ligand>
        <name>S-adenosyl-L-methionine</name>
        <dbReference type="ChEBI" id="CHEBI:59789"/>
        <label>2</label>
    </ligand>
</feature>
<sequence length="448" mass="48615">MTSLPLRLAEARAPRYTSYPTAPHFHEGVDGSLYRDWLAALPEEAPLSLYLHVPFCHQLCWYCGCHTAVANNYQRIAAYVGLLQREIDLLGDALGRGRPVSGLHWGGGTPSILSAADFGSVMDKLAETFDFQPDAELAIEIDPRHLTAEKAQAMAASGINRASLGVQDFNPHVQVAINRIQPFETTAEAAHRLRFAGIDAINFDLMYGLPHQGLNDVKQTACLAADLRPDRISVFGYAHVPWMKKHQKMIDPATLPGAEARVAQAELAECVLALNGYRAIGLDHFALPGDPLFRAAAEGRLHRNFQGYTTDQAAVLLGLGVSSIGSLPQGYAQNEKDIVAYARALRAGRLPVVRGIAVTAEDSLRRDIIERLMCDFAVDLDAAARKHGLTGFDFSEDLERLAPFVDDGLVLTGGSRLRVTGEGKQALRLIAACFDAYLGAGARHSQAV</sequence>
<dbReference type="RefSeq" id="WP_167230045.1">
    <property type="nucleotide sequence ID" value="NZ_JAAQPH010000026.1"/>
</dbReference>
<evidence type="ECO:0000256" key="9">
    <source>
        <dbReference type="ARBA" id="ARBA00023002"/>
    </source>
</evidence>
<comment type="catalytic activity">
    <reaction evidence="14 15">
        <text>coproporphyrinogen III + 2 S-adenosyl-L-methionine = protoporphyrinogen IX + 2 5'-deoxyadenosine + 2 L-methionine + 2 CO2</text>
        <dbReference type="Rhea" id="RHEA:15425"/>
        <dbReference type="ChEBI" id="CHEBI:16526"/>
        <dbReference type="ChEBI" id="CHEBI:17319"/>
        <dbReference type="ChEBI" id="CHEBI:57307"/>
        <dbReference type="ChEBI" id="CHEBI:57309"/>
        <dbReference type="ChEBI" id="CHEBI:57844"/>
        <dbReference type="ChEBI" id="CHEBI:59789"/>
        <dbReference type="EC" id="1.3.98.3"/>
    </reaction>
</comment>
<dbReference type="GO" id="GO:0005737">
    <property type="term" value="C:cytoplasm"/>
    <property type="evidence" value="ECO:0007669"/>
    <property type="project" value="UniProtKB-SubCell"/>
</dbReference>
<dbReference type="SMART" id="SM00729">
    <property type="entry name" value="Elp3"/>
    <property type="match status" value="1"/>
</dbReference>
<evidence type="ECO:0000256" key="5">
    <source>
        <dbReference type="ARBA" id="ARBA00022485"/>
    </source>
</evidence>
<keyword evidence="9 15" id="KW-0560">Oxidoreductase</keyword>
<dbReference type="GO" id="GO:0051539">
    <property type="term" value="F:4 iron, 4 sulfur cluster binding"/>
    <property type="evidence" value="ECO:0007669"/>
    <property type="project" value="UniProtKB-KW"/>
</dbReference>
<dbReference type="PIRSF" id="PIRSF000167">
    <property type="entry name" value="HemN"/>
    <property type="match status" value="1"/>
</dbReference>
<comment type="function">
    <text evidence="13">Involved in the heme biosynthesis. Catalyzes the anaerobic oxidative decarboxylation of propionate groups of rings A and B of coproporphyrinogen III to yield the vinyl groups in protoporphyrinogen IX.</text>
</comment>
<comment type="pathway">
    <text evidence="2 15">Porphyrin-containing compound metabolism; protoporphyrin-IX biosynthesis; protoporphyrinogen-IX from coproporphyrinogen-III (AdoMet route): step 1/1.</text>
</comment>
<dbReference type="InterPro" id="IPR004558">
    <property type="entry name" value="Coprogen_oxidase_HemN"/>
</dbReference>
<comment type="cofactor">
    <cofactor evidence="15 17">
        <name>[4Fe-4S] cluster</name>
        <dbReference type="ChEBI" id="CHEBI:49883"/>
    </cofactor>
    <text evidence="15 17">Binds 1 [4Fe-4S] cluster. The cluster is coordinated with 3 cysteines and an exchangeable S-adenosyl-L-methionine.</text>
</comment>
<keyword evidence="12 15" id="KW-0627">Porphyrin biosynthesis</keyword>
<evidence type="ECO:0000256" key="13">
    <source>
        <dbReference type="ARBA" id="ARBA00024295"/>
    </source>
</evidence>
<gene>
    <name evidence="19" type="primary">hemN</name>
    <name evidence="19" type="ORF">HBA54_24800</name>
</gene>
<evidence type="ECO:0000256" key="2">
    <source>
        <dbReference type="ARBA" id="ARBA00004785"/>
    </source>
</evidence>
<evidence type="ECO:0000256" key="7">
    <source>
        <dbReference type="ARBA" id="ARBA00022691"/>
    </source>
</evidence>
<accession>A0A967KG48</accession>
<dbReference type="GO" id="GO:0004109">
    <property type="term" value="F:coproporphyrinogen oxidase activity"/>
    <property type="evidence" value="ECO:0007669"/>
    <property type="project" value="InterPro"/>
</dbReference>
<evidence type="ECO:0000256" key="12">
    <source>
        <dbReference type="ARBA" id="ARBA00023244"/>
    </source>
</evidence>
<evidence type="ECO:0000256" key="10">
    <source>
        <dbReference type="ARBA" id="ARBA00023004"/>
    </source>
</evidence>
<dbReference type="PROSITE" id="PS51918">
    <property type="entry name" value="RADICAL_SAM"/>
    <property type="match status" value="1"/>
</dbReference>
<dbReference type="SFLD" id="SFLDS00029">
    <property type="entry name" value="Radical_SAM"/>
    <property type="match status" value="1"/>
</dbReference>
<comment type="subunit">
    <text evidence="4">Monomer.</text>
</comment>
<evidence type="ECO:0000313" key="20">
    <source>
        <dbReference type="Proteomes" id="UP000761264"/>
    </source>
</evidence>
<evidence type="ECO:0000256" key="14">
    <source>
        <dbReference type="ARBA" id="ARBA00048321"/>
    </source>
</evidence>
<reference evidence="19" key="1">
    <citation type="submission" date="2020-03" db="EMBL/GenBank/DDBJ databases">
        <title>Genome of Pelagibius litoralis DSM 21314T.</title>
        <authorList>
            <person name="Wang G."/>
        </authorList>
    </citation>
    <scope>NUCLEOTIDE SEQUENCE</scope>
    <source>
        <strain evidence="19">DSM 21314</strain>
    </source>
</reference>
<evidence type="ECO:0000259" key="18">
    <source>
        <dbReference type="PROSITE" id="PS51918"/>
    </source>
</evidence>
<dbReference type="InterPro" id="IPR023404">
    <property type="entry name" value="rSAM_horseshoe"/>
</dbReference>
<dbReference type="EMBL" id="JAAQPH010000026">
    <property type="protein sequence ID" value="NIA71820.1"/>
    <property type="molecule type" value="Genomic_DNA"/>
</dbReference>
<evidence type="ECO:0000256" key="1">
    <source>
        <dbReference type="ARBA" id="ARBA00004496"/>
    </source>
</evidence>
<dbReference type="Pfam" id="PF04055">
    <property type="entry name" value="Radical_SAM"/>
    <property type="match status" value="1"/>
</dbReference>
<feature type="binding site" evidence="16">
    <location>
        <position position="238"/>
    </location>
    <ligand>
        <name>S-adenosyl-L-methionine</name>
        <dbReference type="ChEBI" id="CHEBI:59789"/>
        <label>2</label>
    </ligand>
</feature>
<dbReference type="Gene3D" id="1.10.10.920">
    <property type="match status" value="1"/>
</dbReference>
<dbReference type="Gene3D" id="3.80.30.20">
    <property type="entry name" value="tm_1862 like domain"/>
    <property type="match status" value="1"/>
</dbReference>
<dbReference type="AlphaFoldDB" id="A0A967KG48"/>
<dbReference type="InterPro" id="IPR007197">
    <property type="entry name" value="rSAM"/>
</dbReference>
<dbReference type="GO" id="GO:0051989">
    <property type="term" value="F:coproporphyrinogen dehydrogenase activity"/>
    <property type="evidence" value="ECO:0007669"/>
    <property type="project" value="UniProtKB-EC"/>
</dbReference>
<name>A0A967KG48_9PROT</name>
<evidence type="ECO:0000256" key="6">
    <source>
        <dbReference type="ARBA" id="ARBA00022490"/>
    </source>
</evidence>
<dbReference type="InterPro" id="IPR034505">
    <property type="entry name" value="Coproporphyrinogen-III_oxidase"/>
</dbReference>
<evidence type="ECO:0000256" key="16">
    <source>
        <dbReference type="PIRSR" id="PIRSR000167-1"/>
    </source>
</evidence>
<feature type="binding site" evidence="16">
    <location>
        <position position="50"/>
    </location>
    <ligand>
        <name>S-adenosyl-L-methionine</name>
        <dbReference type="ChEBI" id="CHEBI:59789"/>
        <label>1</label>
    </ligand>
</feature>
<keyword evidence="11 15" id="KW-0411">Iron-sulfur</keyword>
<feature type="binding site" evidence="17">
    <location>
        <position position="63"/>
    </location>
    <ligand>
        <name>[4Fe-4S] cluster</name>
        <dbReference type="ChEBI" id="CHEBI:49883"/>
        <note>4Fe-4S-S-AdoMet</note>
    </ligand>
</feature>
<dbReference type="InterPro" id="IPR010723">
    <property type="entry name" value="HemN_C"/>
</dbReference>
<evidence type="ECO:0000256" key="3">
    <source>
        <dbReference type="ARBA" id="ARBA00005493"/>
    </source>
</evidence>
<feature type="binding site" evidence="16">
    <location>
        <position position="107"/>
    </location>
    <ligand>
        <name>S-adenosyl-L-methionine</name>
        <dbReference type="ChEBI" id="CHEBI:59789"/>
        <label>1</label>
    </ligand>
</feature>
<dbReference type="PANTHER" id="PTHR13932:SF6">
    <property type="entry name" value="OXYGEN-INDEPENDENT COPROPORPHYRINOGEN III OXIDASE"/>
    <property type="match status" value="1"/>
</dbReference>
<evidence type="ECO:0000256" key="8">
    <source>
        <dbReference type="ARBA" id="ARBA00022723"/>
    </source>
</evidence>
<feature type="binding site" evidence="16">
    <location>
        <begin position="108"/>
        <end position="109"/>
    </location>
    <ligand>
        <name>S-adenosyl-L-methionine</name>
        <dbReference type="ChEBI" id="CHEBI:59789"/>
        <label>2</label>
    </ligand>
</feature>
<feature type="binding site" evidence="17">
    <location>
        <position position="60"/>
    </location>
    <ligand>
        <name>[4Fe-4S] cluster</name>
        <dbReference type="ChEBI" id="CHEBI:49883"/>
        <note>4Fe-4S-S-AdoMet</note>
    </ligand>
</feature>
<comment type="similarity">
    <text evidence="3 15">Belongs to the anaerobic coproporphyrinogen-III oxidase family.</text>
</comment>
<dbReference type="NCBIfam" id="TIGR00538">
    <property type="entry name" value="hemN"/>
    <property type="match status" value="1"/>
</dbReference>
<keyword evidence="5 15" id="KW-0004">4Fe-4S</keyword>
<evidence type="ECO:0000256" key="4">
    <source>
        <dbReference type="ARBA" id="ARBA00011245"/>
    </source>
</evidence>
<dbReference type="Pfam" id="PF06969">
    <property type="entry name" value="HemN_C"/>
    <property type="match status" value="1"/>
</dbReference>
<feature type="binding site" evidence="17">
    <location>
        <position position="56"/>
    </location>
    <ligand>
        <name>[4Fe-4S] cluster</name>
        <dbReference type="ChEBI" id="CHEBI:49883"/>
        <note>4Fe-4S-S-AdoMet</note>
    </ligand>
</feature>
<dbReference type="InterPro" id="IPR006638">
    <property type="entry name" value="Elp3/MiaA/NifB-like_rSAM"/>
</dbReference>
<keyword evidence="6 15" id="KW-0963">Cytoplasm</keyword>
<keyword evidence="20" id="KW-1185">Reference proteome</keyword>
<protein>
    <recommendedName>
        <fullName evidence="15">Coproporphyrinogen-III oxidase</fullName>
        <ecNumber evidence="15">1.3.98.3</ecNumber>
    </recommendedName>
</protein>
<keyword evidence="8 15" id="KW-0479">Metal-binding</keyword>
<comment type="subcellular location">
    <subcellularLocation>
        <location evidence="1 15">Cytoplasm</location>
    </subcellularLocation>
</comment>
<organism evidence="19 20">
    <name type="scientific">Pelagibius litoralis</name>
    <dbReference type="NCBI Taxonomy" id="374515"/>
    <lineage>
        <taxon>Bacteria</taxon>
        <taxon>Pseudomonadati</taxon>
        <taxon>Pseudomonadota</taxon>
        <taxon>Alphaproteobacteria</taxon>
        <taxon>Rhodospirillales</taxon>
        <taxon>Rhodovibrionaceae</taxon>
        <taxon>Pelagibius</taxon>
    </lineage>
</organism>
<feature type="binding site" evidence="16">
    <location>
        <begin position="62"/>
        <end position="64"/>
    </location>
    <ligand>
        <name>S-adenosyl-L-methionine</name>
        <dbReference type="ChEBI" id="CHEBI:59789"/>
        <label>2</label>
    </ligand>
</feature>
<keyword evidence="7 15" id="KW-0949">S-adenosyl-L-methionine</keyword>
<dbReference type="Proteomes" id="UP000761264">
    <property type="component" value="Unassembled WGS sequence"/>
</dbReference>
<keyword evidence="10 15" id="KW-0408">Iron</keyword>
<evidence type="ECO:0000256" key="15">
    <source>
        <dbReference type="PIRNR" id="PIRNR000167"/>
    </source>
</evidence>